<dbReference type="SUPFAM" id="SSF101898">
    <property type="entry name" value="NHL repeat"/>
    <property type="match status" value="1"/>
</dbReference>
<reference evidence="4" key="1">
    <citation type="submission" date="2025-08" db="UniProtKB">
        <authorList>
            <consortium name="RefSeq"/>
        </authorList>
    </citation>
    <scope>IDENTIFICATION</scope>
</reference>
<evidence type="ECO:0000256" key="2">
    <source>
        <dbReference type="PROSITE-ProRule" id="PRU00504"/>
    </source>
</evidence>
<dbReference type="OMA" id="WDTATIH"/>
<protein>
    <submittedName>
        <fullName evidence="4">Uncharacterized protein LOC110987431</fullName>
    </submittedName>
</protein>
<evidence type="ECO:0000313" key="4">
    <source>
        <dbReference type="RefSeq" id="XP_022105857.1"/>
    </source>
</evidence>
<dbReference type="Gene3D" id="2.120.10.30">
    <property type="entry name" value="TolB, C-terminal domain"/>
    <property type="match status" value="1"/>
</dbReference>
<dbReference type="Pfam" id="PF01436">
    <property type="entry name" value="NHL"/>
    <property type="match status" value="1"/>
</dbReference>
<keyword evidence="1" id="KW-0677">Repeat</keyword>
<dbReference type="GO" id="GO:0061630">
    <property type="term" value="F:ubiquitin protein ligase activity"/>
    <property type="evidence" value="ECO:0007669"/>
    <property type="project" value="TreeGrafter"/>
</dbReference>
<sequence length="437" mass="49237">MDSKEASLKYKQSLMRDMLPDLTTDIKRLEQSLAASSRAQQRFTENVTMTVKAVQDRAAKMRAEITSQEKKLIGEINQTQQDRNRMFEEHQKTISTMLQGKQNSLVMAKEITDTASERGFLSLYPIISKDLISLKRPNPPKIDHELSYLNFTPDPRIDKLNLGKIKLKIDKWDKRHEFGKRGSSRGKFDMARGIAAAQTGDVAVADCWNKRVVICDNEGQHKKYIPLQSRPWDTATIHNHDNQLVVVDDTKYVKVFDKKNKLAFQFPTVPQSEVDKTEVNLCSVAVRKDGTILVGDVKRMVWTEHRPTDGQLLHTVPVQTPPYFLAVDDCSDRVVVCGSNKQKVDIASSNGRILASIKPTISGPPVMHCFGVCCSSSEIYIAVCNEPGTGHIHHYDLDGIFLTCLAQGLYSPRGITFTSDEQLAVADKYSVKRYHKV</sequence>
<dbReference type="OrthoDB" id="10020332at2759"/>
<organism evidence="3 4">
    <name type="scientific">Acanthaster planci</name>
    <name type="common">Crown-of-thorns starfish</name>
    <dbReference type="NCBI Taxonomy" id="133434"/>
    <lineage>
        <taxon>Eukaryota</taxon>
        <taxon>Metazoa</taxon>
        <taxon>Echinodermata</taxon>
        <taxon>Eleutherozoa</taxon>
        <taxon>Asterozoa</taxon>
        <taxon>Asteroidea</taxon>
        <taxon>Valvatacea</taxon>
        <taxon>Valvatida</taxon>
        <taxon>Acanthasteridae</taxon>
        <taxon>Acanthaster</taxon>
    </lineage>
</organism>
<dbReference type="KEGG" id="aplc:110987431"/>
<name>A0A8B7ZLC9_ACAPL</name>
<proteinExistence type="predicted"/>
<dbReference type="PROSITE" id="PS51125">
    <property type="entry name" value="NHL"/>
    <property type="match status" value="1"/>
</dbReference>
<evidence type="ECO:0000313" key="3">
    <source>
        <dbReference type="Proteomes" id="UP000694845"/>
    </source>
</evidence>
<dbReference type="PANTHER" id="PTHR24104">
    <property type="entry name" value="E3 UBIQUITIN-PROTEIN LIGASE NHLRC1-RELATED"/>
    <property type="match status" value="1"/>
</dbReference>
<dbReference type="GO" id="GO:0000209">
    <property type="term" value="P:protein polyubiquitination"/>
    <property type="evidence" value="ECO:0007669"/>
    <property type="project" value="TreeGrafter"/>
</dbReference>
<dbReference type="AlphaFoldDB" id="A0A8B7ZLC9"/>
<dbReference type="InterPro" id="IPR050952">
    <property type="entry name" value="TRIM-NHL_E3_ligases"/>
</dbReference>
<feature type="repeat" description="NHL" evidence="2">
    <location>
        <begin position="175"/>
        <end position="218"/>
    </location>
</feature>
<dbReference type="InterPro" id="IPR001258">
    <property type="entry name" value="NHL_repeat"/>
</dbReference>
<dbReference type="InterPro" id="IPR011042">
    <property type="entry name" value="6-blade_b-propeller_TolB-like"/>
</dbReference>
<dbReference type="GO" id="GO:0043161">
    <property type="term" value="P:proteasome-mediated ubiquitin-dependent protein catabolic process"/>
    <property type="evidence" value="ECO:0007669"/>
    <property type="project" value="TreeGrafter"/>
</dbReference>
<dbReference type="Proteomes" id="UP000694845">
    <property type="component" value="Unplaced"/>
</dbReference>
<accession>A0A8B7ZLC9</accession>
<keyword evidence="3" id="KW-1185">Reference proteome</keyword>
<dbReference type="PANTHER" id="PTHR24104:SF57">
    <property type="entry name" value="BEE-MILK PROTEIN"/>
    <property type="match status" value="1"/>
</dbReference>
<dbReference type="GeneID" id="110987431"/>
<evidence type="ECO:0000256" key="1">
    <source>
        <dbReference type="ARBA" id="ARBA00022737"/>
    </source>
</evidence>
<dbReference type="RefSeq" id="XP_022105857.1">
    <property type="nucleotide sequence ID" value="XM_022250165.1"/>
</dbReference>
<gene>
    <name evidence="4" type="primary">LOC110987431</name>
</gene>